<name>A0A834Y5N6_TETSI</name>
<organism evidence="1 2">
    <name type="scientific">Tetracentron sinense</name>
    <name type="common">Spur-leaf</name>
    <dbReference type="NCBI Taxonomy" id="13715"/>
    <lineage>
        <taxon>Eukaryota</taxon>
        <taxon>Viridiplantae</taxon>
        <taxon>Streptophyta</taxon>
        <taxon>Embryophyta</taxon>
        <taxon>Tracheophyta</taxon>
        <taxon>Spermatophyta</taxon>
        <taxon>Magnoliopsida</taxon>
        <taxon>Trochodendrales</taxon>
        <taxon>Trochodendraceae</taxon>
        <taxon>Tetracentron</taxon>
    </lineage>
</organism>
<comment type="caution">
    <text evidence="1">The sequence shown here is derived from an EMBL/GenBank/DDBJ whole genome shotgun (WGS) entry which is preliminary data.</text>
</comment>
<dbReference type="EMBL" id="JABCRI010001484">
    <property type="protein sequence ID" value="KAF8364524.1"/>
    <property type="molecule type" value="Genomic_DNA"/>
</dbReference>
<proteinExistence type="predicted"/>
<dbReference type="Proteomes" id="UP000655225">
    <property type="component" value="Unassembled WGS sequence"/>
</dbReference>
<sequence length="101" mass="10677">MTTAVTRSLLGCSSSGLESAVSMLLPSKLGFVNLQDSNMVGFEKRGKSLGLSMFSSKIVGFAPASLSLSLSMASTFITVSKPFSSHKNNIPSFSNWRLPGL</sequence>
<reference evidence="1 2" key="1">
    <citation type="submission" date="2020-04" db="EMBL/GenBank/DDBJ databases">
        <title>Plant Genome Project.</title>
        <authorList>
            <person name="Zhang R.-G."/>
        </authorList>
    </citation>
    <scope>NUCLEOTIDE SEQUENCE [LARGE SCALE GENOMIC DNA]</scope>
    <source>
        <strain evidence="1">YNK0</strain>
        <tissue evidence="1">Leaf</tissue>
    </source>
</reference>
<evidence type="ECO:0000313" key="2">
    <source>
        <dbReference type="Proteomes" id="UP000655225"/>
    </source>
</evidence>
<dbReference type="AlphaFoldDB" id="A0A834Y5N6"/>
<evidence type="ECO:0000313" key="1">
    <source>
        <dbReference type="EMBL" id="KAF8364524.1"/>
    </source>
</evidence>
<gene>
    <name evidence="1" type="ORF">HHK36_033508</name>
</gene>
<protein>
    <submittedName>
        <fullName evidence="1">Uncharacterized protein</fullName>
    </submittedName>
</protein>
<accession>A0A834Y5N6</accession>
<keyword evidence="2" id="KW-1185">Reference proteome</keyword>